<evidence type="ECO:0000313" key="3">
    <source>
        <dbReference type="Proteomes" id="UP001254165"/>
    </source>
</evidence>
<dbReference type="Gene3D" id="1.10.490.10">
    <property type="entry name" value="Globins"/>
    <property type="match status" value="1"/>
</dbReference>
<dbReference type="Pfam" id="PF11563">
    <property type="entry name" value="Protoglobin"/>
    <property type="match status" value="1"/>
</dbReference>
<dbReference type="Gene3D" id="3.10.20.30">
    <property type="match status" value="1"/>
</dbReference>
<dbReference type="Proteomes" id="UP001254165">
    <property type="component" value="Unassembled WGS sequence"/>
</dbReference>
<reference evidence="2 3" key="1">
    <citation type="submission" date="2023-07" db="EMBL/GenBank/DDBJ databases">
        <title>Novel species of Thermanaerothrix with wide hydrolytic capabilities.</title>
        <authorList>
            <person name="Zayulina K.S."/>
            <person name="Podosokorskaya O.A."/>
            <person name="Elcheninov A.G."/>
        </authorList>
    </citation>
    <scope>NUCLEOTIDE SEQUENCE [LARGE SCALE GENOMIC DNA]</scope>
    <source>
        <strain evidence="2 3">4228-RoL</strain>
    </source>
</reference>
<sequence length="314" mass="36069">MEKVLDWQITPLAWTVTNLSAPAWELRGLDPLPQEMWDHLRAFLHLEEEDIQAMLETVEPLLEKGHSLVVENYAYLESFPETAALLGWRGGADAAHLAERRRFFSVWLARTLGLDFSHDFASYLFRAGQMHAGHGRRHIHIPSIYVTGAIGLMTAAFGRVLEQTQLDANVRLRALAGWNKVFILHLQMMLCGYQSALALDEGDIEIRVTVYGRMRTLIGREAISIKIFSGQTVLDILRKFFNYFPQVRSEALESRWESHHHEDARGNPWMGVERIYQPRSGWRVLRNGRDIVYLDPEQWRLVAGDQVAIFPPGR</sequence>
<gene>
    <name evidence="2" type="ORF">QYE77_13545</name>
</gene>
<organism evidence="2 3">
    <name type="scientific">Thermanaerothrix solaris</name>
    <dbReference type="NCBI Taxonomy" id="3058434"/>
    <lineage>
        <taxon>Bacteria</taxon>
        <taxon>Bacillati</taxon>
        <taxon>Chloroflexota</taxon>
        <taxon>Anaerolineae</taxon>
        <taxon>Anaerolineales</taxon>
        <taxon>Anaerolineaceae</taxon>
        <taxon>Thermanaerothrix</taxon>
    </lineage>
</organism>
<dbReference type="InterPro" id="IPR012292">
    <property type="entry name" value="Globin/Proto"/>
</dbReference>
<feature type="domain" description="Globin-sensor" evidence="1">
    <location>
        <begin position="37"/>
        <end position="196"/>
    </location>
</feature>
<evidence type="ECO:0000259" key="1">
    <source>
        <dbReference type="Pfam" id="PF11563"/>
    </source>
</evidence>
<evidence type="ECO:0000313" key="2">
    <source>
        <dbReference type="EMBL" id="MDT8899285.1"/>
    </source>
</evidence>
<dbReference type="InterPro" id="IPR016155">
    <property type="entry name" value="Mopterin_synth/thiamin_S_b"/>
</dbReference>
<accession>A0ABU3NR31</accession>
<dbReference type="InterPro" id="IPR009050">
    <property type="entry name" value="Globin-like_sf"/>
</dbReference>
<dbReference type="SUPFAM" id="SSF54285">
    <property type="entry name" value="MoaD/ThiS"/>
    <property type="match status" value="1"/>
</dbReference>
<dbReference type="SUPFAM" id="SSF46458">
    <property type="entry name" value="Globin-like"/>
    <property type="match status" value="1"/>
</dbReference>
<keyword evidence="3" id="KW-1185">Reference proteome</keyword>
<name>A0ABU3NR31_9CHLR</name>
<dbReference type="RefSeq" id="WP_315625969.1">
    <property type="nucleotide sequence ID" value="NZ_JAUHMF010000002.1"/>
</dbReference>
<proteinExistence type="predicted"/>
<comment type="caution">
    <text evidence="2">The sequence shown here is derived from an EMBL/GenBank/DDBJ whole genome shotgun (WGS) entry which is preliminary data.</text>
</comment>
<protein>
    <submittedName>
        <fullName evidence="2">Protoglobin domain-containing protein</fullName>
    </submittedName>
</protein>
<dbReference type="InterPro" id="IPR012675">
    <property type="entry name" value="Beta-grasp_dom_sf"/>
</dbReference>
<dbReference type="InterPro" id="IPR044398">
    <property type="entry name" value="Globin-sensor_dom"/>
</dbReference>
<dbReference type="EMBL" id="JAUHMF010000002">
    <property type="protein sequence ID" value="MDT8899285.1"/>
    <property type="molecule type" value="Genomic_DNA"/>
</dbReference>